<dbReference type="GO" id="GO:0003755">
    <property type="term" value="F:peptidyl-prolyl cis-trans isomerase activity"/>
    <property type="evidence" value="ECO:0007669"/>
    <property type="project" value="UniProtKB-KW"/>
</dbReference>
<evidence type="ECO:0000313" key="6">
    <source>
        <dbReference type="EMBL" id="PDH33464.1"/>
    </source>
</evidence>
<sequence>MKFMKSHVFWFVVLGSLIFVIDEQTSDPLDIIVVDAALERQVAALWAAQIQREPTEAEVVSLVDDWVTEEIWRRESMRLNLAEEDEIIRRRMIQKMQFITEQEAVLAPTEEELQAYYEANHERYGVPSSVSFEQLQFQSREAATGALSAGESLADLAESSMQSRVNVRQSPLQVASTFGPEFTRSLNSYDVALNWQGPIKSTFGWHLVKLLEINSSSVAPFEDIRATVHGDYTYESRLQAQADFIEQVRSNYDIVRKEE</sequence>
<protein>
    <recommendedName>
        <fullName evidence="3">peptidylprolyl isomerase</fullName>
        <ecNumber evidence="3">5.2.1.8</ecNumber>
    </recommendedName>
</protein>
<evidence type="ECO:0000256" key="3">
    <source>
        <dbReference type="ARBA" id="ARBA00013194"/>
    </source>
</evidence>
<dbReference type="PANTHER" id="PTHR47245">
    <property type="entry name" value="PEPTIDYLPROLYL ISOMERASE"/>
    <property type="match status" value="1"/>
</dbReference>
<evidence type="ECO:0000256" key="2">
    <source>
        <dbReference type="ARBA" id="ARBA00007656"/>
    </source>
</evidence>
<evidence type="ECO:0000313" key="7">
    <source>
        <dbReference type="Proteomes" id="UP000219329"/>
    </source>
</evidence>
<dbReference type="InterPro" id="IPR050245">
    <property type="entry name" value="PrsA_foldase"/>
</dbReference>
<evidence type="ECO:0000259" key="5">
    <source>
        <dbReference type="Pfam" id="PF13145"/>
    </source>
</evidence>
<comment type="caution">
    <text evidence="6">The sequence shown here is derived from an EMBL/GenBank/DDBJ whole genome shotgun (WGS) entry which is preliminary data.</text>
</comment>
<accession>A0A2A5WAY3</accession>
<dbReference type="Pfam" id="PF13145">
    <property type="entry name" value="Rotamase_2"/>
    <property type="match status" value="1"/>
</dbReference>
<dbReference type="PANTHER" id="PTHR47245:SF2">
    <property type="entry name" value="PEPTIDYL-PROLYL CIS-TRANS ISOMERASE HP_0175-RELATED"/>
    <property type="match status" value="1"/>
</dbReference>
<dbReference type="AlphaFoldDB" id="A0A2A5WAY3"/>
<dbReference type="Proteomes" id="UP000219329">
    <property type="component" value="Unassembled WGS sequence"/>
</dbReference>
<name>A0A2A5WAY3_9GAMM</name>
<comment type="similarity">
    <text evidence="2">Belongs to the PpiC/parvulin rotamase family.</text>
</comment>
<keyword evidence="4" id="KW-0413">Isomerase</keyword>
<dbReference type="EC" id="5.2.1.8" evidence="3"/>
<comment type="catalytic activity">
    <reaction evidence="1">
        <text>[protein]-peptidylproline (omega=180) = [protein]-peptidylproline (omega=0)</text>
        <dbReference type="Rhea" id="RHEA:16237"/>
        <dbReference type="Rhea" id="RHEA-COMP:10747"/>
        <dbReference type="Rhea" id="RHEA-COMP:10748"/>
        <dbReference type="ChEBI" id="CHEBI:83833"/>
        <dbReference type="ChEBI" id="CHEBI:83834"/>
        <dbReference type="EC" id="5.2.1.8"/>
    </reaction>
</comment>
<feature type="domain" description="PpiC" evidence="5">
    <location>
        <begin position="108"/>
        <end position="225"/>
    </location>
</feature>
<dbReference type="InterPro" id="IPR000297">
    <property type="entry name" value="PPIase_PpiC"/>
</dbReference>
<keyword evidence="4" id="KW-0697">Rotamase</keyword>
<gene>
    <name evidence="6" type="ORF">CNF02_08430</name>
</gene>
<proteinExistence type="inferred from homology"/>
<evidence type="ECO:0000256" key="1">
    <source>
        <dbReference type="ARBA" id="ARBA00000971"/>
    </source>
</evidence>
<dbReference type="EMBL" id="NTJZ01000008">
    <property type="protein sequence ID" value="PDH33464.1"/>
    <property type="molecule type" value="Genomic_DNA"/>
</dbReference>
<organism evidence="6 7">
    <name type="scientific">OM182 bacterium MED-G28</name>
    <dbReference type="NCBI Taxonomy" id="1986256"/>
    <lineage>
        <taxon>Bacteria</taxon>
        <taxon>Pseudomonadati</taxon>
        <taxon>Pseudomonadota</taxon>
        <taxon>Gammaproteobacteria</taxon>
        <taxon>OMG group</taxon>
        <taxon>OM182 clade</taxon>
    </lineage>
</organism>
<reference evidence="6 7" key="1">
    <citation type="submission" date="2017-08" db="EMBL/GenBank/DDBJ databases">
        <title>Fine stratification of microbial communities through a metagenomic profile of the photic zone.</title>
        <authorList>
            <person name="Haro-Moreno J.M."/>
            <person name="Lopez-Perez M."/>
            <person name="De La Torre J."/>
            <person name="Picazo A."/>
            <person name="Camacho A."/>
            <person name="Rodriguez-Valera F."/>
        </authorList>
    </citation>
    <scope>NUCLEOTIDE SEQUENCE [LARGE SCALE GENOMIC DNA]</scope>
    <source>
        <strain evidence="6">MED-G28</strain>
    </source>
</reference>
<evidence type="ECO:0000256" key="4">
    <source>
        <dbReference type="ARBA" id="ARBA00023110"/>
    </source>
</evidence>